<gene>
    <name evidence="1" type="ORF">OSTQU699_LOCUS2027</name>
</gene>
<keyword evidence="2" id="KW-1185">Reference proteome</keyword>
<comment type="caution">
    <text evidence="1">The sequence shown here is derived from an EMBL/GenBank/DDBJ whole genome shotgun (WGS) entry which is preliminary data.</text>
</comment>
<sequence>MTSRRTHTLPVSLTKAYGVIKAKICVMCGEDRCRFRMSAKPSVGKLPDTFEAITSDVVLRDVGQVLSLGVLRVLRKPMKKFTLAGVDDECLKALQAACGDRHVTFDDVMAFMEDRNHEVALADVEERGGWAKGTLYFKNCRRGGWHGPPGLEPTDAVIRSPRFWLESFRSRKKSGRVKGMRSGSMGSGALSEGAWAPRDGVATC</sequence>
<dbReference type="EMBL" id="CAJHUC010000524">
    <property type="protein sequence ID" value="CAD7696666.1"/>
    <property type="molecule type" value="Genomic_DNA"/>
</dbReference>
<dbReference type="AlphaFoldDB" id="A0A8S1IZK5"/>
<name>A0A8S1IZK5_9CHLO</name>
<dbReference type="Proteomes" id="UP000708148">
    <property type="component" value="Unassembled WGS sequence"/>
</dbReference>
<reference evidence="1" key="1">
    <citation type="submission" date="2020-12" db="EMBL/GenBank/DDBJ databases">
        <authorList>
            <person name="Iha C."/>
        </authorList>
    </citation>
    <scope>NUCLEOTIDE SEQUENCE</scope>
</reference>
<protein>
    <submittedName>
        <fullName evidence="1">Uncharacterized protein</fullName>
    </submittedName>
</protein>
<accession>A0A8S1IZK5</accession>
<evidence type="ECO:0000313" key="1">
    <source>
        <dbReference type="EMBL" id="CAD7696666.1"/>
    </source>
</evidence>
<organism evidence="1 2">
    <name type="scientific">Ostreobium quekettii</name>
    <dbReference type="NCBI Taxonomy" id="121088"/>
    <lineage>
        <taxon>Eukaryota</taxon>
        <taxon>Viridiplantae</taxon>
        <taxon>Chlorophyta</taxon>
        <taxon>core chlorophytes</taxon>
        <taxon>Ulvophyceae</taxon>
        <taxon>TCBD clade</taxon>
        <taxon>Bryopsidales</taxon>
        <taxon>Ostreobineae</taxon>
        <taxon>Ostreobiaceae</taxon>
        <taxon>Ostreobium</taxon>
    </lineage>
</organism>
<proteinExistence type="predicted"/>
<evidence type="ECO:0000313" key="2">
    <source>
        <dbReference type="Proteomes" id="UP000708148"/>
    </source>
</evidence>